<dbReference type="GO" id="GO:0003677">
    <property type="term" value="F:DNA binding"/>
    <property type="evidence" value="ECO:0007669"/>
    <property type="project" value="InterPro"/>
</dbReference>
<dbReference type="Gene3D" id="2.40.50.1020">
    <property type="entry name" value="LytTr DNA-binding domain"/>
    <property type="match status" value="1"/>
</dbReference>
<gene>
    <name evidence="2" type="ORF">LOSG293_090170</name>
</gene>
<dbReference type="AlphaFoldDB" id="A0A081BHS4"/>
<dbReference type="Pfam" id="PF04397">
    <property type="entry name" value="LytTR"/>
    <property type="match status" value="1"/>
</dbReference>
<reference evidence="2" key="1">
    <citation type="journal article" date="2014" name="Genome Announc.">
        <title>Draft Genome Sequence of Lactobacillus oryzae Strain SG293T.</title>
        <authorList>
            <person name="Tanizawa Y."/>
            <person name="Fujisawa T."/>
            <person name="Mochizuki T."/>
            <person name="Kaminuma E."/>
            <person name="Nakamura Y."/>
            <person name="Tohno M."/>
        </authorList>
    </citation>
    <scope>NUCLEOTIDE SEQUENCE [LARGE SCALE GENOMIC DNA]</scope>
    <source>
        <strain evidence="2">SG293</strain>
    </source>
</reference>
<evidence type="ECO:0000259" key="1">
    <source>
        <dbReference type="PROSITE" id="PS50930"/>
    </source>
</evidence>
<dbReference type="STRING" id="1291743.LOSG293_090170"/>
<dbReference type="PANTHER" id="PTHR37299:SF4">
    <property type="entry name" value="TRANSCRIPTIONAL REGULATOR"/>
    <property type="match status" value="1"/>
</dbReference>
<keyword evidence="3" id="KW-1185">Reference proteome</keyword>
<comment type="caution">
    <text evidence="2">The sequence shown here is derived from an EMBL/GenBank/DDBJ whole genome shotgun (WGS) entry which is preliminary data.</text>
</comment>
<name>A0A081BHS4_9LACO</name>
<evidence type="ECO:0000313" key="2">
    <source>
        <dbReference type="EMBL" id="GAK47592.1"/>
    </source>
</evidence>
<proteinExistence type="predicted"/>
<dbReference type="PROSITE" id="PS50930">
    <property type="entry name" value="HTH_LYTTR"/>
    <property type="match status" value="1"/>
</dbReference>
<protein>
    <submittedName>
        <fullName evidence="2">Response regulator of the LytR/AlgR family</fullName>
    </submittedName>
</protein>
<sequence length="163" mass="19327">MSLRVRFETDDNLQDDEVVIHARKMTSSMTQMMQQLESQTAPLNLAFYQGDAAFYFPVQDILFFETDDRQIQAHTETEAYTVHYRLYKLEELLPNQFIRVSKSTILNVTKIYALTRSISTWQVTFQNSHKQSFVDSKPFWSQHFRLRLLTRLIDYDLGGPIRY</sequence>
<feature type="domain" description="HTH LytTR-type" evidence="1">
    <location>
        <begin position="45"/>
        <end position="111"/>
    </location>
</feature>
<dbReference type="InterPro" id="IPR007492">
    <property type="entry name" value="LytTR_DNA-bd_dom"/>
</dbReference>
<accession>A0A081BHS4</accession>
<dbReference type="PANTHER" id="PTHR37299">
    <property type="entry name" value="TRANSCRIPTIONAL REGULATOR-RELATED"/>
    <property type="match status" value="1"/>
</dbReference>
<dbReference type="EMBL" id="BBJM01000009">
    <property type="protein sequence ID" value="GAK47592.1"/>
    <property type="molecule type" value="Genomic_DNA"/>
</dbReference>
<dbReference type="InterPro" id="IPR046947">
    <property type="entry name" value="LytR-like"/>
</dbReference>
<evidence type="ECO:0000313" key="3">
    <source>
        <dbReference type="Proteomes" id="UP000028700"/>
    </source>
</evidence>
<dbReference type="eggNOG" id="COG3279">
    <property type="taxonomic scope" value="Bacteria"/>
</dbReference>
<dbReference type="SMART" id="SM00850">
    <property type="entry name" value="LytTR"/>
    <property type="match status" value="1"/>
</dbReference>
<dbReference type="Proteomes" id="UP000028700">
    <property type="component" value="Unassembled WGS sequence"/>
</dbReference>
<organism evidence="2 3">
    <name type="scientific">Secundilactobacillus oryzae JCM 18671</name>
    <dbReference type="NCBI Taxonomy" id="1291743"/>
    <lineage>
        <taxon>Bacteria</taxon>
        <taxon>Bacillati</taxon>
        <taxon>Bacillota</taxon>
        <taxon>Bacilli</taxon>
        <taxon>Lactobacillales</taxon>
        <taxon>Lactobacillaceae</taxon>
        <taxon>Secundilactobacillus</taxon>
    </lineage>
</organism>
<dbReference type="GO" id="GO:0000156">
    <property type="term" value="F:phosphorelay response regulator activity"/>
    <property type="evidence" value="ECO:0007669"/>
    <property type="project" value="InterPro"/>
</dbReference>